<reference evidence="2 3" key="1">
    <citation type="submission" date="2019-04" db="EMBL/GenBank/DDBJ databases">
        <title>Lewinella litorea sp. nov., isolated from a marine sand.</title>
        <authorList>
            <person name="Yoon J.-H."/>
        </authorList>
    </citation>
    <scope>NUCLEOTIDE SEQUENCE [LARGE SCALE GENOMIC DNA]</scope>
    <source>
        <strain evidence="2 3">HSMS-39</strain>
    </source>
</reference>
<dbReference type="Pfam" id="PF00535">
    <property type="entry name" value="Glycos_transf_2"/>
    <property type="match status" value="1"/>
</dbReference>
<dbReference type="Proteomes" id="UP000308528">
    <property type="component" value="Unassembled WGS sequence"/>
</dbReference>
<dbReference type="CDD" id="cd00761">
    <property type="entry name" value="Glyco_tranf_GTA_type"/>
    <property type="match status" value="1"/>
</dbReference>
<keyword evidence="3" id="KW-1185">Reference proteome</keyword>
<dbReference type="InterPro" id="IPR050834">
    <property type="entry name" value="Glycosyltransf_2"/>
</dbReference>
<gene>
    <name evidence="2" type="ORF">E4021_08860</name>
</gene>
<proteinExistence type="predicted"/>
<protein>
    <submittedName>
        <fullName evidence="2">Glycosyltransferase family 2 protein</fullName>
    </submittedName>
</protein>
<dbReference type="RefSeq" id="WP_136458489.1">
    <property type="nucleotide sequence ID" value="NZ_SRSF01000003.1"/>
</dbReference>
<dbReference type="SUPFAM" id="SSF53448">
    <property type="entry name" value="Nucleotide-diphospho-sugar transferases"/>
    <property type="match status" value="1"/>
</dbReference>
<keyword evidence="2" id="KW-0808">Transferase</keyword>
<dbReference type="PANTHER" id="PTHR43685">
    <property type="entry name" value="GLYCOSYLTRANSFERASE"/>
    <property type="match status" value="1"/>
</dbReference>
<dbReference type="AlphaFoldDB" id="A0A4S4NLF6"/>
<dbReference type="PANTHER" id="PTHR43685:SF2">
    <property type="entry name" value="GLYCOSYLTRANSFERASE 2-LIKE DOMAIN-CONTAINING PROTEIN"/>
    <property type="match status" value="1"/>
</dbReference>
<dbReference type="OrthoDB" id="761861at2"/>
<dbReference type="InterPro" id="IPR001173">
    <property type="entry name" value="Glyco_trans_2-like"/>
</dbReference>
<feature type="domain" description="Glycosyltransferase 2-like" evidence="1">
    <location>
        <begin position="3"/>
        <end position="128"/>
    </location>
</feature>
<name>A0A4S4NLF6_9BACT</name>
<comment type="caution">
    <text evidence="2">The sequence shown here is derived from an EMBL/GenBank/DDBJ whole genome shotgun (WGS) entry which is preliminary data.</text>
</comment>
<sequence>MLSICIPVYGYDARPLVRELIRQAGAVEEPVEVLVYDDCSADQFRTLNRELRQLPSVRYHELPKNVGRSEIRNRMVSAAAGNRLLLLDVDSWPNPHLLERYLNAPPAAVLVGGRTYAEDEPEDPDYFLHWQYGRRRETVAPARRRQGEYLQFQSNNFMAERAVLLTHPFPTVAGYGHEDTLWGQLLAPDGIRIEYMDNPVVHLGLEPTEVFLKKQREAVRNLKVLRQSYPTLTTRLTRFADRYPALSQLLEYIPERVLLKYLLRTRNLNALDLLKLKWWISGWAPAINYR</sequence>
<evidence type="ECO:0000313" key="2">
    <source>
        <dbReference type="EMBL" id="THH39717.1"/>
    </source>
</evidence>
<organism evidence="2 3">
    <name type="scientific">Neolewinella litorea</name>
    <dbReference type="NCBI Taxonomy" id="2562452"/>
    <lineage>
        <taxon>Bacteria</taxon>
        <taxon>Pseudomonadati</taxon>
        <taxon>Bacteroidota</taxon>
        <taxon>Saprospiria</taxon>
        <taxon>Saprospirales</taxon>
        <taxon>Lewinellaceae</taxon>
        <taxon>Neolewinella</taxon>
    </lineage>
</organism>
<dbReference type="InterPro" id="IPR029044">
    <property type="entry name" value="Nucleotide-diphossugar_trans"/>
</dbReference>
<dbReference type="EMBL" id="SRSF01000003">
    <property type="protein sequence ID" value="THH39717.1"/>
    <property type="molecule type" value="Genomic_DNA"/>
</dbReference>
<dbReference type="GO" id="GO:0016740">
    <property type="term" value="F:transferase activity"/>
    <property type="evidence" value="ECO:0007669"/>
    <property type="project" value="UniProtKB-KW"/>
</dbReference>
<evidence type="ECO:0000259" key="1">
    <source>
        <dbReference type="Pfam" id="PF00535"/>
    </source>
</evidence>
<dbReference type="Gene3D" id="3.90.550.10">
    <property type="entry name" value="Spore Coat Polysaccharide Biosynthesis Protein SpsA, Chain A"/>
    <property type="match status" value="1"/>
</dbReference>
<accession>A0A4S4NLF6</accession>
<evidence type="ECO:0000313" key="3">
    <source>
        <dbReference type="Proteomes" id="UP000308528"/>
    </source>
</evidence>